<dbReference type="RefSeq" id="WP_307275820.1">
    <property type="nucleotide sequence ID" value="NZ_JAUSVX010000008.1"/>
</dbReference>
<name>A0ABU0JD21_9HYPH</name>
<evidence type="ECO:0000313" key="3">
    <source>
        <dbReference type="Proteomes" id="UP001242480"/>
    </source>
</evidence>
<proteinExistence type="predicted"/>
<organism evidence="2 3">
    <name type="scientific">Labrys wisconsinensis</name>
    <dbReference type="NCBI Taxonomy" id="425677"/>
    <lineage>
        <taxon>Bacteria</taxon>
        <taxon>Pseudomonadati</taxon>
        <taxon>Pseudomonadota</taxon>
        <taxon>Alphaproteobacteria</taxon>
        <taxon>Hyphomicrobiales</taxon>
        <taxon>Xanthobacteraceae</taxon>
        <taxon>Labrys</taxon>
    </lineage>
</organism>
<evidence type="ECO:0000313" key="2">
    <source>
        <dbReference type="EMBL" id="MDQ0471149.1"/>
    </source>
</evidence>
<comment type="caution">
    <text evidence="2">The sequence shown here is derived from an EMBL/GenBank/DDBJ whole genome shotgun (WGS) entry which is preliminary data.</text>
</comment>
<dbReference type="EMBL" id="JAUSVX010000008">
    <property type="protein sequence ID" value="MDQ0471149.1"/>
    <property type="molecule type" value="Genomic_DNA"/>
</dbReference>
<evidence type="ECO:0000256" key="1">
    <source>
        <dbReference type="SAM" id="MobiDB-lite"/>
    </source>
</evidence>
<protein>
    <submittedName>
        <fullName evidence="2">Uncharacterized protein</fullName>
    </submittedName>
</protein>
<reference evidence="2 3" key="1">
    <citation type="submission" date="2023-07" db="EMBL/GenBank/DDBJ databases">
        <title>Genomic Encyclopedia of Type Strains, Phase IV (KMG-IV): sequencing the most valuable type-strain genomes for metagenomic binning, comparative biology and taxonomic classification.</title>
        <authorList>
            <person name="Goeker M."/>
        </authorList>
    </citation>
    <scope>NUCLEOTIDE SEQUENCE [LARGE SCALE GENOMIC DNA]</scope>
    <source>
        <strain evidence="2 3">DSM 19619</strain>
    </source>
</reference>
<keyword evidence="3" id="KW-1185">Reference proteome</keyword>
<accession>A0ABU0JD21</accession>
<sequence>MRATHANVMQKPEPAAAPNVIMVSDQLSLERGMPMKTIGIVFGLVLAFSSTAALAQTAAPPGAPGVIEAPVGHRQPRPAEPPTSLSKDSVGMVAKDDPAALDRRLQASNDAAIRSICADCLKPLPKSERP</sequence>
<gene>
    <name evidence="2" type="ORF">QO011_004172</name>
</gene>
<feature type="region of interest" description="Disordered" evidence="1">
    <location>
        <begin position="58"/>
        <end position="91"/>
    </location>
</feature>
<dbReference type="Proteomes" id="UP001242480">
    <property type="component" value="Unassembled WGS sequence"/>
</dbReference>